<protein>
    <submittedName>
        <fullName evidence="3">AsmA family protein</fullName>
    </submittedName>
</protein>
<dbReference type="GO" id="GO:0005886">
    <property type="term" value="C:plasma membrane"/>
    <property type="evidence" value="ECO:0007669"/>
    <property type="project" value="TreeGrafter"/>
</dbReference>
<dbReference type="GO" id="GO:0090313">
    <property type="term" value="P:regulation of protein targeting to membrane"/>
    <property type="evidence" value="ECO:0007669"/>
    <property type="project" value="TreeGrafter"/>
</dbReference>
<keyword evidence="1" id="KW-0812">Transmembrane</keyword>
<sequence length="660" mass="70164">MGSFEWMISTRRRKPGKTLQWLEEEPAMALSAKGRQNVKRIGLVVLAVVFTAIAMIGAFPVGMFRGAIEERLSAHLGAPVQIGAVGRDGIFSFKPLITVQELRIAQPDWAGRGNMVHARSIQARVAVLPILLGRAPRMEDITATGLNLSLVRDRDGRANWEGREKTPARDGDEGRGLAGVAIRDGHITLRDEKRSLTLTGSFKADGTGVRAEAKGWFHEALATVTFVGAPIVGVASDARYPFQLQLLSPLLQLDARGASVGALNLRTMSLDIRAKAPNLKYLDDVIEAGLFGTRPIDLTAKVRHSGRDWFVDRLSGRIGSSRLVANANVLKRDERTKIDADVHFSEFGFDDLSDAEGKAKDAAIEKRVGPRVLPGTRINLAKVGPTDGRIRFKADRLLLNSSAFRSLAGTIVLEGKLLRIENILAGMSSGRMTGLLEVDQRGGVRHPKLSIDLKFADGRLETVIGSKDVTGPLQGRVALVGSGDTIREALATADGRAGLAVEGGTIKRTFAAVLGQDLGKAIGAVLKDKDAEVPLRCLVVGFSATRGELIARDFVADTGISLGTGRGRISLGSERISLSISGQSRNPSALRLEDPIGVGGTLSSPTISAAGEPPGSKLDGGAMISAVGKSIGRALGIGKKERSFVTPAPIDCRAAARRVL</sequence>
<comment type="caution">
    <text evidence="3">The sequence shown here is derived from an EMBL/GenBank/DDBJ whole genome shotgun (WGS) entry which is preliminary data.</text>
</comment>
<evidence type="ECO:0000313" key="3">
    <source>
        <dbReference type="EMBL" id="RSU55037.1"/>
    </source>
</evidence>
<keyword evidence="1" id="KW-0472">Membrane</keyword>
<dbReference type="PANTHER" id="PTHR30441:SF4">
    <property type="entry name" value="PROTEIN ASMA"/>
    <property type="match status" value="1"/>
</dbReference>
<feature type="transmembrane region" description="Helical" evidence="1">
    <location>
        <begin position="41"/>
        <end position="64"/>
    </location>
</feature>
<dbReference type="PANTHER" id="PTHR30441">
    <property type="entry name" value="DUF748 DOMAIN-CONTAINING PROTEIN"/>
    <property type="match status" value="1"/>
</dbReference>
<organism evidence="3 4">
    <name type="scientific">Sphingobium yanoikuyae</name>
    <name type="common">Sphingomonas yanoikuyae</name>
    <dbReference type="NCBI Taxonomy" id="13690"/>
    <lineage>
        <taxon>Bacteria</taxon>
        <taxon>Pseudomonadati</taxon>
        <taxon>Pseudomonadota</taxon>
        <taxon>Alphaproteobacteria</taxon>
        <taxon>Sphingomonadales</taxon>
        <taxon>Sphingomonadaceae</taxon>
        <taxon>Sphingobium</taxon>
    </lineage>
</organism>
<dbReference type="EMBL" id="QRAL01000023">
    <property type="protein sequence ID" value="RSU55037.1"/>
    <property type="molecule type" value="Genomic_DNA"/>
</dbReference>
<gene>
    <name evidence="3" type="ORF">DAH51_18355</name>
</gene>
<evidence type="ECO:0000313" key="4">
    <source>
        <dbReference type="Proteomes" id="UP000287401"/>
    </source>
</evidence>
<name>A0A430BQV7_SPHYA</name>
<accession>A0A430BQV7</accession>
<proteinExistence type="predicted"/>
<dbReference type="InterPro" id="IPR007844">
    <property type="entry name" value="AsmA"/>
</dbReference>
<dbReference type="Pfam" id="PF05170">
    <property type="entry name" value="AsmA"/>
    <property type="match status" value="1"/>
</dbReference>
<dbReference type="Proteomes" id="UP000287401">
    <property type="component" value="Unassembled WGS sequence"/>
</dbReference>
<reference evidence="3 4" key="1">
    <citation type="submission" date="2018-07" db="EMBL/GenBank/DDBJ databases">
        <title>Genomic and Epidemiologic Investigation of an Indolent Hospital Outbreak.</title>
        <authorList>
            <person name="Johnson R.C."/>
            <person name="Deming C."/>
            <person name="Conlan S."/>
            <person name="Zellmer C.J."/>
            <person name="Michelin A.V."/>
            <person name="Lee-Lin S."/>
            <person name="Thomas P.J."/>
            <person name="Park M."/>
            <person name="Weingarten R.A."/>
            <person name="Less J."/>
            <person name="Dekker J.P."/>
            <person name="Frank K.M."/>
            <person name="Musser K.A."/>
            <person name="Mcquiston J.R."/>
            <person name="Henderson D.K."/>
            <person name="Lau A.F."/>
            <person name="Palmore T.N."/>
            <person name="Segre J.A."/>
        </authorList>
    </citation>
    <scope>NUCLEOTIDE SEQUENCE [LARGE SCALE GENOMIC DNA]</scope>
    <source>
        <strain evidence="3 4">SK-NIH.Env6_1116</strain>
    </source>
</reference>
<feature type="domain" description="AsmA" evidence="2">
    <location>
        <begin position="42"/>
        <end position="161"/>
    </location>
</feature>
<dbReference type="InterPro" id="IPR052894">
    <property type="entry name" value="AsmA-related"/>
</dbReference>
<evidence type="ECO:0000259" key="2">
    <source>
        <dbReference type="Pfam" id="PF05170"/>
    </source>
</evidence>
<evidence type="ECO:0000256" key="1">
    <source>
        <dbReference type="SAM" id="Phobius"/>
    </source>
</evidence>
<dbReference type="AlphaFoldDB" id="A0A430BQV7"/>
<keyword evidence="1" id="KW-1133">Transmembrane helix</keyword>